<dbReference type="Proteomes" id="UP001215280">
    <property type="component" value="Unassembled WGS sequence"/>
</dbReference>
<reference evidence="2" key="1">
    <citation type="submission" date="2023-03" db="EMBL/GenBank/DDBJ databases">
        <title>Massive genome expansion in bonnet fungi (Mycena s.s.) driven by repeated elements and novel gene families across ecological guilds.</title>
        <authorList>
            <consortium name="Lawrence Berkeley National Laboratory"/>
            <person name="Harder C.B."/>
            <person name="Miyauchi S."/>
            <person name="Viragh M."/>
            <person name="Kuo A."/>
            <person name="Thoen E."/>
            <person name="Andreopoulos B."/>
            <person name="Lu D."/>
            <person name="Skrede I."/>
            <person name="Drula E."/>
            <person name="Henrissat B."/>
            <person name="Morin E."/>
            <person name="Kohler A."/>
            <person name="Barry K."/>
            <person name="LaButti K."/>
            <person name="Morin E."/>
            <person name="Salamov A."/>
            <person name="Lipzen A."/>
            <person name="Mereny Z."/>
            <person name="Hegedus B."/>
            <person name="Baldrian P."/>
            <person name="Stursova M."/>
            <person name="Weitz H."/>
            <person name="Taylor A."/>
            <person name="Grigoriev I.V."/>
            <person name="Nagy L.G."/>
            <person name="Martin F."/>
            <person name="Kauserud H."/>
        </authorList>
    </citation>
    <scope>NUCLEOTIDE SEQUENCE</scope>
    <source>
        <strain evidence="2">CBHHK188m</strain>
    </source>
</reference>
<feature type="compositionally biased region" description="Basic and acidic residues" evidence="1">
    <location>
        <begin position="360"/>
        <end position="374"/>
    </location>
</feature>
<feature type="region of interest" description="Disordered" evidence="1">
    <location>
        <begin position="358"/>
        <end position="389"/>
    </location>
</feature>
<protein>
    <submittedName>
        <fullName evidence="2">Uncharacterized protein</fullName>
    </submittedName>
</protein>
<dbReference type="AlphaFoldDB" id="A0AAD7KA36"/>
<keyword evidence="3" id="KW-1185">Reference proteome</keyword>
<sequence length="416" mass="43428">MRPRSQQLVGLEVAALSSAHLSPRQPRPCCGAASMHAAAVEEHNTTLREHAPEWARRPARNRSAHRRCPELGLRGAHLMDADGRGREECQGGRGVQRGGGDVTTCSALNTCGLKVVPGVDVVEGTGVAAGSAKAAGVCARGGMLKRARGRQRGGGGWRGGVKAYTADGDGGVCAKDGGGIEGMDIDGDGSCRDGDSGGCGDGSVRFSALGPNAECGANPPRPWWGHRASATPAVKGEKSQVSRCVPGAKADSIREEQQVQQSRGPYEVCCHRTAKWGRGAGAVARQAAARARGVERGLATSLADVQAVDSEGNTILCGADVERNVGAVKVAGGSGEGGGKPNREGAVKCWKRPATTSEVGKVETKRKGTVENRKTQGRSSGGGREQTRWRWSNGEDDISLLCFFLRCRRPLLGLFY</sequence>
<accession>A0AAD7KA36</accession>
<comment type="caution">
    <text evidence="2">The sequence shown here is derived from an EMBL/GenBank/DDBJ whole genome shotgun (WGS) entry which is preliminary data.</text>
</comment>
<organism evidence="2 3">
    <name type="scientific">Mycena maculata</name>
    <dbReference type="NCBI Taxonomy" id="230809"/>
    <lineage>
        <taxon>Eukaryota</taxon>
        <taxon>Fungi</taxon>
        <taxon>Dikarya</taxon>
        <taxon>Basidiomycota</taxon>
        <taxon>Agaricomycotina</taxon>
        <taxon>Agaricomycetes</taxon>
        <taxon>Agaricomycetidae</taxon>
        <taxon>Agaricales</taxon>
        <taxon>Marasmiineae</taxon>
        <taxon>Mycenaceae</taxon>
        <taxon>Mycena</taxon>
    </lineage>
</organism>
<dbReference type="EMBL" id="JARJLG010000008">
    <property type="protein sequence ID" value="KAJ7778714.1"/>
    <property type="molecule type" value="Genomic_DNA"/>
</dbReference>
<name>A0AAD7KA36_9AGAR</name>
<evidence type="ECO:0000256" key="1">
    <source>
        <dbReference type="SAM" id="MobiDB-lite"/>
    </source>
</evidence>
<gene>
    <name evidence="2" type="ORF">DFH07DRAFT_765927</name>
</gene>
<evidence type="ECO:0000313" key="3">
    <source>
        <dbReference type="Proteomes" id="UP001215280"/>
    </source>
</evidence>
<proteinExistence type="predicted"/>
<evidence type="ECO:0000313" key="2">
    <source>
        <dbReference type="EMBL" id="KAJ7778714.1"/>
    </source>
</evidence>